<comment type="similarity">
    <text evidence="3">Belongs to the PTH2 family.</text>
</comment>
<evidence type="ECO:0000256" key="3">
    <source>
        <dbReference type="ARBA" id="ARBA00038050"/>
    </source>
</evidence>
<keyword evidence="5" id="KW-0472">Membrane</keyword>
<feature type="transmembrane region" description="Helical" evidence="5">
    <location>
        <begin position="6"/>
        <end position="22"/>
    </location>
</feature>
<keyword evidence="2" id="KW-0378">Hydrolase</keyword>
<dbReference type="Gene3D" id="3.40.1490.10">
    <property type="entry name" value="Bit1"/>
    <property type="match status" value="1"/>
</dbReference>
<evidence type="ECO:0000256" key="1">
    <source>
        <dbReference type="ARBA" id="ARBA00013260"/>
    </source>
</evidence>
<proteinExistence type="inferred from homology"/>
<dbReference type="InterPro" id="IPR002833">
    <property type="entry name" value="PTH2"/>
</dbReference>
<name>A0A9P0HFJ8_NEZVI</name>
<keyword evidence="5" id="KW-1133">Transmembrane helix</keyword>
<dbReference type="Proteomes" id="UP001152798">
    <property type="component" value="Chromosome 4"/>
</dbReference>
<dbReference type="EMBL" id="OV725080">
    <property type="protein sequence ID" value="CAH1400716.1"/>
    <property type="molecule type" value="Genomic_DNA"/>
</dbReference>
<organism evidence="6 7">
    <name type="scientific">Nezara viridula</name>
    <name type="common">Southern green stink bug</name>
    <name type="synonym">Cimex viridulus</name>
    <dbReference type="NCBI Taxonomy" id="85310"/>
    <lineage>
        <taxon>Eukaryota</taxon>
        <taxon>Metazoa</taxon>
        <taxon>Ecdysozoa</taxon>
        <taxon>Arthropoda</taxon>
        <taxon>Hexapoda</taxon>
        <taxon>Insecta</taxon>
        <taxon>Pterygota</taxon>
        <taxon>Neoptera</taxon>
        <taxon>Paraneoptera</taxon>
        <taxon>Hemiptera</taxon>
        <taxon>Heteroptera</taxon>
        <taxon>Panheteroptera</taxon>
        <taxon>Pentatomomorpha</taxon>
        <taxon>Pentatomoidea</taxon>
        <taxon>Pentatomidae</taxon>
        <taxon>Pentatominae</taxon>
        <taxon>Nezara</taxon>
    </lineage>
</organism>
<dbReference type="PANTHER" id="PTHR12649:SF11">
    <property type="entry name" value="PEPTIDYL-TRNA HYDROLASE 2, MITOCHONDRIAL"/>
    <property type="match status" value="1"/>
</dbReference>
<reference evidence="6" key="1">
    <citation type="submission" date="2022-01" db="EMBL/GenBank/DDBJ databases">
        <authorList>
            <person name="King R."/>
        </authorList>
    </citation>
    <scope>NUCLEOTIDE SEQUENCE</scope>
</reference>
<dbReference type="SUPFAM" id="SSF102462">
    <property type="entry name" value="Peptidyl-tRNA hydrolase II"/>
    <property type="match status" value="1"/>
</dbReference>
<dbReference type="OrthoDB" id="1733656at2759"/>
<evidence type="ECO:0000256" key="2">
    <source>
        <dbReference type="ARBA" id="ARBA00022801"/>
    </source>
</evidence>
<dbReference type="EC" id="3.1.1.29" evidence="1"/>
<accession>A0A9P0HFJ8</accession>
<dbReference type="AlphaFoldDB" id="A0A9P0HFJ8"/>
<protein>
    <recommendedName>
        <fullName evidence="1">peptidyl-tRNA hydrolase</fullName>
        <ecNumber evidence="1">3.1.1.29</ecNumber>
    </recommendedName>
</protein>
<comment type="catalytic activity">
    <reaction evidence="4">
        <text>an N-acyl-L-alpha-aminoacyl-tRNA + H2O = an N-acyl-L-amino acid + a tRNA + H(+)</text>
        <dbReference type="Rhea" id="RHEA:54448"/>
        <dbReference type="Rhea" id="RHEA-COMP:10123"/>
        <dbReference type="Rhea" id="RHEA-COMP:13883"/>
        <dbReference type="ChEBI" id="CHEBI:15377"/>
        <dbReference type="ChEBI" id="CHEBI:15378"/>
        <dbReference type="ChEBI" id="CHEBI:59874"/>
        <dbReference type="ChEBI" id="CHEBI:78442"/>
        <dbReference type="ChEBI" id="CHEBI:138191"/>
        <dbReference type="EC" id="3.1.1.29"/>
    </reaction>
</comment>
<dbReference type="NCBIfam" id="TIGR00283">
    <property type="entry name" value="arch_pth2"/>
    <property type="match status" value="1"/>
</dbReference>
<evidence type="ECO:0000256" key="4">
    <source>
        <dbReference type="ARBA" id="ARBA00048707"/>
    </source>
</evidence>
<evidence type="ECO:0000313" key="7">
    <source>
        <dbReference type="Proteomes" id="UP001152798"/>
    </source>
</evidence>
<sequence length="162" mass="17219">MGEYTLGIATGFALGVVAAFFTKRLPALNFKGVPVVGTKREGYGNVKMVLVVRNDLGMRKGKIAAQCAHAVLGCYKSASSSCPDILNEWEESGQPKIVLQLDGKGEETLIALRNKAKAANLVANVIRDAGRTQVARYSATVLGIGPAPAEMIDPLVKHLKLL</sequence>
<dbReference type="GO" id="GO:0004045">
    <property type="term" value="F:peptidyl-tRNA hydrolase activity"/>
    <property type="evidence" value="ECO:0007669"/>
    <property type="project" value="UniProtKB-EC"/>
</dbReference>
<evidence type="ECO:0000256" key="5">
    <source>
        <dbReference type="SAM" id="Phobius"/>
    </source>
</evidence>
<keyword evidence="5" id="KW-0812">Transmembrane</keyword>
<dbReference type="FunFam" id="3.40.1490.10:FF:000001">
    <property type="entry name" value="Peptidyl-tRNA hydrolase 2"/>
    <property type="match status" value="1"/>
</dbReference>
<gene>
    <name evidence="6" type="ORF">NEZAVI_LOCUS9895</name>
</gene>
<keyword evidence="7" id="KW-1185">Reference proteome</keyword>
<dbReference type="Pfam" id="PF01981">
    <property type="entry name" value="PTH2"/>
    <property type="match status" value="1"/>
</dbReference>
<dbReference type="PANTHER" id="PTHR12649">
    <property type="entry name" value="PEPTIDYL-TRNA HYDROLASE 2"/>
    <property type="match status" value="1"/>
</dbReference>
<dbReference type="InterPro" id="IPR023476">
    <property type="entry name" value="Pep_tRNA_hydro_II_dom_sf"/>
</dbReference>
<dbReference type="CDD" id="cd02430">
    <property type="entry name" value="PTH2"/>
    <property type="match status" value="1"/>
</dbReference>
<evidence type="ECO:0000313" key="6">
    <source>
        <dbReference type="EMBL" id="CAH1400716.1"/>
    </source>
</evidence>
<dbReference type="GO" id="GO:0005829">
    <property type="term" value="C:cytosol"/>
    <property type="evidence" value="ECO:0007669"/>
    <property type="project" value="TreeGrafter"/>
</dbReference>